<feature type="domain" description="Transcription regulator TrmB N-terminal" evidence="1">
    <location>
        <begin position="12"/>
        <end position="76"/>
    </location>
</feature>
<dbReference type="InterPro" id="IPR036388">
    <property type="entry name" value="WH-like_DNA-bd_sf"/>
</dbReference>
<dbReference type="AlphaFoldDB" id="A0A1G8Z972"/>
<dbReference type="Gene3D" id="1.10.10.10">
    <property type="entry name" value="Winged helix-like DNA-binding domain superfamily/Winged helix DNA-binding domain"/>
    <property type="match status" value="1"/>
</dbReference>
<dbReference type="InterPro" id="IPR002831">
    <property type="entry name" value="Tscrpt_reg_TrmB_N"/>
</dbReference>
<sequence length="280" mass="32166">MEDIEGTILRETIQLNEYEADTLYGLLQLGRTTAPNLAEATGVPNARIYSILDDLGNAGYIKVIPGRPKEYQPKEPSAILEQAKENRRQEYEMFRTDIDDAREEFLKHYEPLYERADDEIGTTEELFYVVDIGKPSERQTREIYQQATSQIQVMTKSFEYIDNVEPALRDALQRNVGVQILFTHPTQLSATNREIQQDITEKIETKFPAINYQFSNSPMPWRGTIADPDHDDGTAIFLVGEKDTPLHMRQAAITEDESFVAGMTRFFELLWKHDSVKPPD</sequence>
<dbReference type="InterPro" id="IPR036390">
    <property type="entry name" value="WH_DNA-bd_sf"/>
</dbReference>
<dbReference type="PANTHER" id="PTHR34293">
    <property type="entry name" value="HTH-TYPE TRANSCRIPTIONAL REGULATOR TRMBL2"/>
    <property type="match status" value="1"/>
</dbReference>
<protein>
    <submittedName>
        <fullName evidence="2">Sugar-specific transcriptional regulator TrmB</fullName>
    </submittedName>
</protein>
<name>A0A1G8Z972_9EURY</name>
<organism evidence="2 3">
    <name type="scientific">Halovenus aranensis</name>
    <dbReference type="NCBI Taxonomy" id="890420"/>
    <lineage>
        <taxon>Archaea</taxon>
        <taxon>Methanobacteriati</taxon>
        <taxon>Methanobacteriota</taxon>
        <taxon>Stenosarchaea group</taxon>
        <taxon>Halobacteria</taxon>
        <taxon>Halobacteriales</taxon>
        <taxon>Haloarculaceae</taxon>
        <taxon>Halovenus</taxon>
    </lineage>
</organism>
<dbReference type="Proteomes" id="UP000198856">
    <property type="component" value="Unassembled WGS sequence"/>
</dbReference>
<dbReference type="SUPFAM" id="SSF46785">
    <property type="entry name" value="Winged helix' DNA-binding domain"/>
    <property type="match status" value="1"/>
</dbReference>
<evidence type="ECO:0000313" key="2">
    <source>
        <dbReference type="EMBL" id="SDK11646.1"/>
    </source>
</evidence>
<accession>A0A1G8Z972</accession>
<evidence type="ECO:0000313" key="3">
    <source>
        <dbReference type="Proteomes" id="UP000198856"/>
    </source>
</evidence>
<dbReference type="PANTHER" id="PTHR34293:SF1">
    <property type="entry name" value="HTH-TYPE TRANSCRIPTIONAL REGULATOR TRMBL2"/>
    <property type="match status" value="1"/>
</dbReference>
<proteinExistence type="predicted"/>
<dbReference type="Pfam" id="PF01978">
    <property type="entry name" value="TrmB"/>
    <property type="match status" value="1"/>
</dbReference>
<dbReference type="EMBL" id="FNFC01000019">
    <property type="protein sequence ID" value="SDK11646.1"/>
    <property type="molecule type" value="Genomic_DNA"/>
</dbReference>
<evidence type="ECO:0000259" key="1">
    <source>
        <dbReference type="Pfam" id="PF01978"/>
    </source>
</evidence>
<dbReference type="RefSeq" id="WP_092704592.1">
    <property type="nucleotide sequence ID" value="NZ_FNFC01000019.1"/>
</dbReference>
<reference evidence="2 3" key="1">
    <citation type="submission" date="2016-10" db="EMBL/GenBank/DDBJ databases">
        <authorList>
            <person name="de Groot N.N."/>
        </authorList>
    </citation>
    <scope>NUCLEOTIDE SEQUENCE [LARGE SCALE GENOMIC DNA]</scope>
    <source>
        <strain evidence="2 3">IBRC-M10015</strain>
    </source>
</reference>
<dbReference type="STRING" id="890420.SAMN05216226_11927"/>
<dbReference type="InterPro" id="IPR051797">
    <property type="entry name" value="TrmB-like"/>
</dbReference>
<dbReference type="OrthoDB" id="30795at2157"/>
<keyword evidence="3" id="KW-1185">Reference proteome</keyword>
<gene>
    <name evidence="2" type="ORF">SAMN05216226_11927</name>
</gene>